<keyword evidence="2" id="KW-0472">Membrane</keyword>
<evidence type="ECO:0008006" key="4">
    <source>
        <dbReference type="Google" id="ProtNLM"/>
    </source>
</evidence>
<reference evidence="3" key="1">
    <citation type="journal article" date="2018" name="Genome Biol.">
        <title>SKESA: strategic k-mer extension for scrupulous assemblies.</title>
        <authorList>
            <person name="Souvorov A."/>
            <person name="Agarwala R."/>
            <person name="Lipman D.J."/>
        </authorList>
    </citation>
    <scope>NUCLEOTIDE SEQUENCE [LARGE SCALE GENOMIC DNA]</scope>
    <source>
        <strain evidence="3">1839</strain>
    </source>
</reference>
<organism evidence="3">
    <name type="scientific">Escherichia coli</name>
    <dbReference type="NCBI Taxonomy" id="562"/>
    <lineage>
        <taxon>Bacteria</taxon>
        <taxon>Pseudomonadati</taxon>
        <taxon>Pseudomonadota</taxon>
        <taxon>Gammaproteobacteria</taxon>
        <taxon>Enterobacterales</taxon>
        <taxon>Enterobacteriaceae</taxon>
        <taxon>Escherichia</taxon>
    </lineage>
</organism>
<protein>
    <recommendedName>
        <fullName evidence="4">Type III effector protein</fullName>
    </recommendedName>
</protein>
<feature type="compositionally biased region" description="Basic and acidic residues" evidence="1">
    <location>
        <begin position="266"/>
        <end position="290"/>
    </location>
</feature>
<dbReference type="AlphaFoldDB" id="A0A765T5Q8"/>
<feature type="transmembrane region" description="Helical" evidence="2">
    <location>
        <begin position="176"/>
        <end position="198"/>
    </location>
</feature>
<reference evidence="3" key="2">
    <citation type="submission" date="2020-02" db="EMBL/GenBank/DDBJ databases">
        <authorList>
            <consortium name="NCBI Pathogen Detection Project"/>
        </authorList>
    </citation>
    <scope>NUCLEOTIDE SEQUENCE</scope>
    <source>
        <strain evidence="3">1839</strain>
    </source>
</reference>
<keyword evidence="2" id="KW-1133">Transmembrane helix</keyword>
<evidence type="ECO:0000313" key="3">
    <source>
        <dbReference type="EMBL" id="HAG5771100.1"/>
    </source>
</evidence>
<evidence type="ECO:0000256" key="2">
    <source>
        <dbReference type="SAM" id="Phobius"/>
    </source>
</evidence>
<name>A0A765T5Q8_ECOLX</name>
<accession>A0A765T5Q8</accession>
<gene>
    <name evidence="3" type="ORF">GGB84_002783</name>
</gene>
<feature type="region of interest" description="Disordered" evidence="1">
    <location>
        <begin position="262"/>
        <end position="290"/>
    </location>
</feature>
<sequence length="389" mass="43896">MEPINKTTVTLSKPVYLDNITEKADIKKNIALNEFGLPIYPPENNNQGSNKQKLIKPEQEITADNKEKLLEKMYLITQNTEQSFKEDKIKFTDKSVQIGDDKIEFNNAGEAIYVNSQKEKFNILNILDNMTPRQQIIMELCLRVYNDMNISTSKLVTSMSGLYQELIKEQAHKTRVAAAISLVTSIAACSITVGIQVLSAVSTMKKSATTPAPQKISEQKINEPKEDIKNQEVDIKENTSETKENGIEMGEMDEMGEMGEMDEMGEQCKKVEEEPQNKKEEEKQSHDDYKATKQNNWFAVSKIMEGISTHSHVINQAIIALGKTGEEYIRSEKDIKKVNKNNAHTSEQTLESQISSSVQAKTSMLEMMNSIVNTILNTDQALVDNMRKS</sequence>
<dbReference type="EMBL" id="DAAYTU010000016">
    <property type="protein sequence ID" value="HAG5771100.1"/>
    <property type="molecule type" value="Genomic_DNA"/>
</dbReference>
<keyword evidence="2" id="KW-0812">Transmembrane</keyword>
<evidence type="ECO:0000256" key="1">
    <source>
        <dbReference type="SAM" id="MobiDB-lite"/>
    </source>
</evidence>
<comment type="caution">
    <text evidence="3">The sequence shown here is derived from an EMBL/GenBank/DDBJ whole genome shotgun (WGS) entry which is preliminary data.</text>
</comment>
<proteinExistence type="predicted"/>